<evidence type="ECO:0000313" key="3">
    <source>
        <dbReference type="Proteomes" id="UP001602119"/>
    </source>
</evidence>
<sequence>MPFLIAAVVLVGVVCLVDLVLTVGVIRRLREHTEFLTTLGREAPGLGVGEEVGPFAVHAADGGPLTRDHLTRETLFGFFSPDCEPCKAKLPAFVRYAAEMPGGRDRVVAVIAADEGADGEFRSRLGEVARVVVEDHTGPLSAAFRVRAYPSLFLVAPDGAGRVVVTTDAPELSRAVGVA</sequence>
<dbReference type="Proteomes" id="UP001602119">
    <property type="component" value="Unassembled WGS sequence"/>
</dbReference>
<gene>
    <name evidence="2" type="ORF">ACFY05_13315</name>
</gene>
<comment type="caution">
    <text evidence="2">The sequence shown here is derived from an EMBL/GenBank/DDBJ whole genome shotgun (WGS) entry which is preliminary data.</text>
</comment>
<dbReference type="RefSeq" id="WP_066938031.1">
    <property type="nucleotide sequence ID" value="NZ_BBYK01000042.1"/>
</dbReference>
<dbReference type="CDD" id="cd02966">
    <property type="entry name" value="TlpA_like_family"/>
    <property type="match status" value="1"/>
</dbReference>
<dbReference type="SUPFAM" id="SSF52833">
    <property type="entry name" value="Thioredoxin-like"/>
    <property type="match status" value="1"/>
</dbReference>
<organism evidence="2 3">
    <name type="scientific">Microtetraspora fusca</name>
    <dbReference type="NCBI Taxonomy" id="1997"/>
    <lineage>
        <taxon>Bacteria</taxon>
        <taxon>Bacillati</taxon>
        <taxon>Actinomycetota</taxon>
        <taxon>Actinomycetes</taxon>
        <taxon>Streptosporangiales</taxon>
        <taxon>Streptosporangiaceae</taxon>
        <taxon>Microtetraspora</taxon>
    </lineage>
</organism>
<proteinExistence type="predicted"/>
<dbReference type="InterPro" id="IPR036249">
    <property type="entry name" value="Thioredoxin-like_sf"/>
</dbReference>
<accession>A0ABW6V3E0</accession>
<dbReference type="InterPro" id="IPR013766">
    <property type="entry name" value="Thioredoxin_domain"/>
</dbReference>
<dbReference type="EMBL" id="JBIAXI010000007">
    <property type="protein sequence ID" value="MFF4773831.1"/>
    <property type="molecule type" value="Genomic_DNA"/>
</dbReference>
<keyword evidence="3" id="KW-1185">Reference proteome</keyword>
<dbReference type="PROSITE" id="PS51352">
    <property type="entry name" value="THIOREDOXIN_2"/>
    <property type="match status" value="1"/>
</dbReference>
<evidence type="ECO:0000259" key="1">
    <source>
        <dbReference type="PROSITE" id="PS51352"/>
    </source>
</evidence>
<protein>
    <submittedName>
        <fullName evidence="2">TlpA disulfide reductase family protein</fullName>
    </submittedName>
</protein>
<feature type="domain" description="Thioredoxin" evidence="1">
    <location>
        <begin position="46"/>
        <end position="179"/>
    </location>
</feature>
<name>A0ABW6V3E0_MICFU</name>
<reference evidence="2 3" key="1">
    <citation type="submission" date="2024-10" db="EMBL/GenBank/DDBJ databases">
        <title>The Natural Products Discovery Center: Release of the First 8490 Sequenced Strains for Exploring Actinobacteria Biosynthetic Diversity.</title>
        <authorList>
            <person name="Kalkreuter E."/>
            <person name="Kautsar S.A."/>
            <person name="Yang D."/>
            <person name="Bader C.D."/>
            <person name="Teijaro C.N."/>
            <person name="Fluegel L."/>
            <person name="Davis C.M."/>
            <person name="Simpson J.R."/>
            <person name="Lauterbach L."/>
            <person name="Steele A.D."/>
            <person name="Gui C."/>
            <person name="Meng S."/>
            <person name="Li G."/>
            <person name="Viehrig K."/>
            <person name="Ye F."/>
            <person name="Su P."/>
            <person name="Kiefer A.F."/>
            <person name="Nichols A."/>
            <person name="Cepeda A.J."/>
            <person name="Yan W."/>
            <person name="Fan B."/>
            <person name="Jiang Y."/>
            <person name="Adhikari A."/>
            <person name="Zheng C.-J."/>
            <person name="Schuster L."/>
            <person name="Cowan T.M."/>
            <person name="Smanski M.J."/>
            <person name="Chevrette M.G."/>
            <person name="De Carvalho L.P.S."/>
            <person name="Shen B."/>
        </authorList>
    </citation>
    <scope>NUCLEOTIDE SEQUENCE [LARGE SCALE GENOMIC DNA]</scope>
    <source>
        <strain evidence="2 3">NPDC001281</strain>
    </source>
</reference>
<evidence type="ECO:0000313" key="2">
    <source>
        <dbReference type="EMBL" id="MFF4773831.1"/>
    </source>
</evidence>
<dbReference type="Gene3D" id="3.40.30.10">
    <property type="entry name" value="Glutaredoxin"/>
    <property type="match status" value="1"/>
</dbReference>